<proteinExistence type="predicted"/>
<evidence type="ECO:0000259" key="1">
    <source>
        <dbReference type="Pfam" id="PF01370"/>
    </source>
</evidence>
<dbReference type="RefSeq" id="WP_109693038.1">
    <property type="nucleotide sequence ID" value="NZ_QGDD01000002.1"/>
</dbReference>
<evidence type="ECO:0000313" key="3">
    <source>
        <dbReference type="Proteomes" id="UP000245507"/>
    </source>
</evidence>
<sequence>MRVAITGASGNLGSALLRRLSGSGEHELVGVARRVPAEELAGPGVRWVSVDLTEERDVPALRAAFEGADAVVHLAWGFQPSHNERYLEELALGGTRRVIDAVAATAVPHLVHLSSIGAYSAKADDQPVDESWPTGGIDSSWYGRTKSAAERMLDAHEAAGHGTVVTRMRPGIVGQRRAGSALLRYGVPGLVPARALGWLPVLPMDRGLRMPLVHSDDVAAAIESALVQRAGGAFNLAADPPLTTEHIARALGARPVHVPAAVLRPMMAAAWHARLQQVDPGWLDLAFGLPLLDSSRARRELGWAPTKDAVSVFEETLEGMRSAASDRSAVLRPRSVTAQLATAVRRGPVSSRERP</sequence>
<dbReference type="GO" id="GO:0004029">
    <property type="term" value="F:aldehyde dehydrogenase (NAD+) activity"/>
    <property type="evidence" value="ECO:0007669"/>
    <property type="project" value="TreeGrafter"/>
</dbReference>
<name>A0A316THR1_9ACTN</name>
<dbReference type="InterPro" id="IPR051783">
    <property type="entry name" value="NAD(P)-dependent_oxidoreduct"/>
</dbReference>
<comment type="caution">
    <text evidence="2">The sequence shown here is derived from an EMBL/GenBank/DDBJ whole genome shotgun (WGS) entry which is preliminary data.</text>
</comment>
<dbReference type="SUPFAM" id="SSF51735">
    <property type="entry name" value="NAD(P)-binding Rossmann-fold domains"/>
    <property type="match status" value="1"/>
</dbReference>
<dbReference type="Pfam" id="PF01370">
    <property type="entry name" value="Epimerase"/>
    <property type="match status" value="1"/>
</dbReference>
<evidence type="ECO:0000313" key="2">
    <source>
        <dbReference type="EMBL" id="PWN03950.1"/>
    </source>
</evidence>
<dbReference type="InterPro" id="IPR036291">
    <property type="entry name" value="NAD(P)-bd_dom_sf"/>
</dbReference>
<keyword evidence="3" id="KW-1185">Reference proteome</keyword>
<accession>A0A316THR1</accession>
<dbReference type="PANTHER" id="PTHR48079">
    <property type="entry name" value="PROTEIN YEEZ"/>
    <property type="match status" value="1"/>
</dbReference>
<dbReference type="InterPro" id="IPR001509">
    <property type="entry name" value="Epimerase_deHydtase"/>
</dbReference>
<reference evidence="2 3" key="1">
    <citation type="submission" date="2018-05" db="EMBL/GenBank/DDBJ databases">
        <title>Nocardioides silvaticus genome.</title>
        <authorList>
            <person name="Li C."/>
            <person name="Wang G."/>
        </authorList>
    </citation>
    <scope>NUCLEOTIDE SEQUENCE [LARGE SCALE GENOMIC DNA]</scope>
    <source>
        <strain evidence="2 3">CCTCC AB 2018079</strain>
    </source>
</reference>
<dbReference type="EMBL" id="QGDD01000002">
    <property type="protein sequence ID" value="PWN03950.1"/>
    <property type="molecule type" value="Genomic_DNA"/>
</dbReference>
<organism evidence="2 3">
    <name type="scientific">Nocardioides silvaticus</name>
    <dbReference type="NCBI Taxonomy" id="2201891"/>
    <lineage>
        <taxon>Bacteria</taxon>
        <taxon>Bacillati</taxon>
        <taxon>Actinomycetota</taxon>
        <taxon>Actinomycetes</taxon>
        <taxon>Propionibacteriales</taxon>
        <taxon>Nocardioidaceae</taxon>
        <taxon>Nocardioides</taxon>
    </lineage>
</organism>
<feature type="domain" description="NAD-dependent epimerase/dehydratase" evidence="1">
    <location>
        <begin position="3"/>
        <end position="237"/>
    </location>
</feature>
<protein>
    <submittedName>
        <fullName evidence="2">Epimerase</fullName>
    </submittedName>
</protein>
<dbReference type="GO" id="GO:0005737">
    <property type="term" value="C:cytoplasm"/>
    <property type="evidence" value="ECO:0007669"/>
    <property type="project" value="TreeGrafter"/>
</dbReference>
<dbReference type="Gene3D" id="3.40.50.720">
    <property type="entry name" value="NAD(P)-binding Rossmann-like Domain"/>
    <property type="match status" value="1"/>
</dbReference>
<dbReference type="OrthoDB" id="3338687at2"/>
<gene>
    <name evidence="2" type="ORF">DJ010_07835</name>
</gene>
<dbReference type="AlphaFoldDB" id="A0A316THR1"/>
<dbReference type="PANTHER" id="PTHR48079:SF6">
    <property type="entry name" value="NAD(P)-BINDING DOMAIN-CONTAINING PROTEIN-RELATED"/>
    <property type="match status" value="1"/>
</dbReference>
<dbReference type="Proteomes" id="UP000245507">
    <property type="component" value="Unassembled WGS sequence"/>
</dbReference>